<dbReference type="AlphaFoldDB" id="A0A1L8HME4"/>
<evidence type="ECO:0000313" key="5">
    <source>
        <dbReference type="RefSeq" id="XP_041435629.1"/>
    </source>
</evidence>
<dbReference type="CTD" id="100192352"/>
<dbReference type="RefSeq" id="XP_018098254.1">
    <property type="nucleotide sequence ID" value="XM_018242765.2"/>
</dbReference>
<accession>A0A1L8HME4</accession>
<feature type="chain" id="PRO_5044562477" evidence="2">
    <location>
        <begin position="17"/>
        <end position="249"/>
    </location>
</feature>
<organism evidence="3 5">
    <name type="scientific">Xenopus laevis</name>
    <name type="common">African clawed frog</name>
    <dbReference type="NCBI Taxonomy" id="8355"/>
    <lineage>
        <taxon>Eukaryota</taxon>
        <taxon>Metazoa</taxon>
        <taxon>Chordata</taxon>
        <taxon>Craniata</taxon>
        <taxon>Vertebrata</taxon>
        <taxon>Euteleostomi</taxon>
        <taxon>Amphibia</taxon>
        <taxon>Batrachia</taxon>
        <taxon>Anura</taxon>
        <taxon>Pipoidea</taxon>
        <taxon>Pipidae</taxon>
        <taxon>Xenopodinae</taxon>
        <taxon>Xenopus</taxon>
        <taxon>Xenopus</taxon>
    </lineage>
</organism>
<evidence type="ECO:0000313" key="4">
    <source>
        <dbReference type="RefSeq" id="XP_018098254.1"/>
    </source>
</evidence>
<dbReference type="GeneID" id="100192352"/>
<feature type="region of interest" description="Disordered" evidence="1">
    <location>
        <begin position="57"/>
        <end position="192"/>
    </location>
</feature>
<feature type="compositionally biased region" description="Acidic residues" evidence="1">
    <location>
        <begin position="63"/>
        <end position="75"/>
    </location>
</feature>
<dbReference type="Bgee" id="100192352">
    <property type="expression patterns" value="Expressed in internal ear"/>
</dbReference>
<evidence type="ECO:0000256" key="2">
    <source>
        <dbReference type="SAM" id="SignalP"/>
    </source>
</evidence>
<sequence>MRTALIFLFLLGLSSSFYINRFQRKWKDDEGKGIPRNKYGYRALYMEPRFRPFFNYAKGGSSSEEDSSDESDSDEQGINGKADSEGNCAKTSEGKGATEEADSENEEEEEEEAPEVEENSASQNETETENDELDTTTNSTSLETTQASTTAPFTTDHEINGGGVTGPPRVSYDEKGGNEDGSNGGISSTAAYETESISVEYEQGYEHTYDHENEADYGRVKGDNYAQYEDEYNYRRRYYDHYAQQYNYQ</sequence>
<dbReference type="RefSeq" id="XP_041435629.1">
    <property type="nucleotide sequence ID" value="XM_041579695.1"/>
</dbReference>
<evidence type="ECO:0000313" key="3">
    <source>
        <dbReference type="Proteomes" id="UP000186698"/>
    </source>
</evidence>
<feature type="compositionally biased region" description="Low complexity" evidence="1">
    <location>
        <begin position="135"/>
        <end position="154"/>
    </location>
</feature>
<feature type="signal peptide" evidence="2">
    <location>
        <begin position="1"/>
        <end position="16"/>
    </location>
</feature>
<reference evidence="4 5" key="1">
    <citation type="submission" date="2025-04" db="UniProtKB">
        <authorList>
            <consortium name="RefSeq"/>
        </authorList>
    </citation>
    <scope>IDENTIFICATION</scope>
    <source>
        <strain evidence="4 5">J_2021</strain>
        <tissue evidence="4 5">Erythrocytes</tissue>
    </source>
</reference>
<keyword evidence="3" id="KW-1185">Reference proteome</keyword>
<dbReference type="STRING" id="8355.A0A1L8HME4"/>
<evidence type="ECO:0000256" key="1">
    <source>
        <dbReference type="SAM" id="MobiDB-lite"/>
    </source>
</evidence>
<dbReference type="OrthoDB" id="9909090at2759"/>
<dbReference type="AGR" id="Xenbase:XB-GENE-6256460"/>
<name>A0A1L8HME4_XENLA</name>
<keyword evidence="2" id="KW-0732">Signal</keyword>
<protein>
    <submittedName>
        <fullName evidence="4 5">Bone sialoprotein 2</fullName>
    </submittedName>
</protein>
<dbReference type="Proteomes" id="UP000186698">
    <property type="component" value="Chromosome 1S"/>
</dbReference>
<gene>
    <name evidence="4 5 6" type="primary">ibsp.S</name>
</gene>
<dbReference type="PaxDb" id="8355-A0A1L8HME4"/>
<dbReference type="Xenbase" id="XB-GENE-6256460">
    <property type="gene designation" value="ibsp.S"/>
</dbReference>
<feature type="compositionally biased region" description="Acidic residues" evidence="1">
    <location>
        <begin position="99"/>
        <end position="118"/>
    </location>
</feature>
<proteinExistence type="predicted"/>
<evidence type="ECO:0000313" key="6">
    <source>
        <dbReference type="Xenbase" id="XB-GENE-6256460"/>
    </source>
</evidence>
<dbReference type="KEGG" id="xla:100192352"/>